<feature type="domain" description="WLM" evidence="2">
    <location>
        <begin position="11"/>
        <end position="259"/>
    </location>
</feature>
<reference evidence="3 4" key="1">
    <citation type="submission" date="2013-03" db="EMBL/GenBank/DDBJ databases">
        <title>The Genome Sequence of Cladophialophora yegresii CBS 114405.</title>
        <authorList>
            <consortium name="The Broad Institute Genomics Platform"/>
            <person name="Cuomo C."/>
            <person name="de Hoog S."/>
            <person name="Gorbushina A."/>
            <person name="Walker B."/>
            <person name="Young S.K."/>
            <person name="Zeng Q."/>
            <person name="Gargeya S."/>
            <person name="Fitzgerald M."/>
            <person name="Haas B."/>
            <person name="Abouelleil A."/>
            <person name="Allen A.W."/>
            <person name="Alvarado L."/>
            <person name="Arachchi H.M."/>
            <person name="Berlin A.M."/>
            <person name="Chapman S.B."/>
            <person name="Gainer-Dewar J."/>
            <person name="Goldberg J."/>
            <person name="Griggs A."/>
            <person name="Gujja S."/>
            <person name="Hansen M."/>
            <person name="Howarth C."/>
            <person name="Imamovic A."/>
            <person name="Ireland A."/>
            <person name="Larimer J."/>
            <person name="McCowan C."/>
            <person name="Murphy C."/>
            <person name="Pearson M."/>
            <person name="Poon T.W."/>
            <person name="Priest M."/>
            <person name="Roberts A."/>
            <person name="Saif S."/>
            <person name="Shea T."/>
            <person name="Sisk P."/>
            <person name="Sykes S."/>
            <person name="Wortman J."/>
            <person name="Nusbaum C."/>
            <person name="Birren B."/>
        </authorList>
    </citation>
    <scope>NUCLEOTIDE SEQUENCE [LARGE SCALE GENOMIC DNA]</scope>
    <source>
        <strain evidence="3 4">CBS 114405</strain>
    </source>
</reference>
<dbReference type="GeneID" id="19175043"/>
<feature type="compositionally biased region" description="Low complexity" evidence="1">
    <location>
        <begin position="476"/>
        <end position="490"/>
    </location>
</feature>
<evidence type="ECO:0000313" key="3">
    <source>
        <dbReference type="EMBL" id="EXJ64091.1"/>
    </source>
</evidence>
<dbReference type="HOGENOM" id="CLU_025898_1_0_1"/>
<proteinExistence type="predicted"/>
<dbReference type="EMBL" id="AMGW01000001">
    <property type="protein sequence ID" value="EXJ64091.1"/>
    <property type="molecule type" value="Genomic_DNA"/>
</dbReference>
<keyword evidence="4" id="KW-1185">Reference proteome</keyword>
<protein>
    <recommendedName>
        <fullName evidence="2">WLM domain-containing protein</fullName>
    </recommendedName>
</protein>
<evidence type="ECO:0000256" key="1">
    <source>
        <dbReference type="SAM" id="MobiDB-lite"/>
    </source>
</evidence>
<dbReference type="STRING" id="1182544.W9WHJ8"/>
<accession>W9WHJ8</accession>
<dbReference type="OrthoDB" id="447842at2759"/>
<dbReference type="Proteomes" id="UP000019473">
    <property type="component" value="Unassembled WGS sequence"/>
</dbReference>
<feature type="compositionally biased region" description="Basic and acidic residues" evidence="1">
    <location>
        <begin position="425"/>
        <end position="436"/>
    </location>
</feature>
<dbReference type="Pfam" id="PF08325">
    <property type="entry name" value="WLM"/>
    <property type="match status" value="1"/>
</dbReference>
<comment type="caution">
    <text evidence="3">The sequence shown here is derived from an EMBL/GenBank/DDBJ whole genome shotgun (WGS) entry which is preliminary data.</text>
</comment>
<dbReference type="InterPro" id="IPR053000">
    <property type="entry name" value="WSS1-like_metalloprotease"/>
</dbReference>
<dbReference type="GO" id="GO:0005634">
    <property type="term" value="C:nucleus"/>
    <property type="evidence" value="ECO:0007669"/>
    <property type="project" value="TreeGrafter"/>
</dbReference>
<feature type="compositionally biased region" description="Polar residues" evidence="1">
    <location>
        <begin position="452"/>
        <end position="467"/>
    </location>
</feature>
<dbReference type="PROSITE" id="PS51397">
    <property type="entry name" value="WLM"/>
    <property type="match status" value="1"/>
</dbReference>
<dbReference type="eggNOG" id="KOG4842">
    <property type="taxonomic scope" value="Eukaryota"/>
</dbReference>
<organism evidence="3 4">
    <name type="scientific">Cladophialophora yegresii CBS 114405</name>
    <dbReference type="NCBI Taxonomy" id="1182544"/>
    <lineage>
        <taxon>Eukaryota</taxon>
        <taxon>Fungi</taxon>
        <taxon>Dikarya</taxon>
        <taxon>Ascomycota</taxon>
        <taxon>Pezizomycotina</taxon>
        <taxon>Eurotiomycetes</taxon>
        <taxon>Chaetothyriomycetidae</taxon>
        <taxon>Chaetothyriales</taxon>
        <taxon>Herpotrichiellaceae</taxon>
        <taxon>Cladophialophora</taxon>
    </lineage>
</organism>
<dbReference type="PANTHER" id="PTHR46622">
    <property type="entry name" value="DNA-DEPENDENT METALLOPROTEASE WSS1"/>
    <property type="match status" value="1"/>
</dbReference>
<dbReference type="VEuPathDB" id="FungiDB:A1O7_00427"/>
<dbReference type="GO" id="GO:0006281">
    <property type="term" value="P:DNA repair"/>
    <property type="evidence" value="ECO:0007669"/>
    <property type="project" value="TreeGrafter"/>
</dbReference>
<dbReference type="InterPro" id="IPR013536">
    <property type="entry name" value="WLM_dom"/>
</dbReference>
<feature type="compositionally biased region" description="Polar residues" evidence="1">
    <location>
        <begin position="404"/>
        <end position="420"/>
    </location>
</feature>
<dbReference type="PANTHER" id="PTHR46622:SF1">
    <property type="entry name" value="DNA-DEPENDENT METALLOPROTEASE WSS1"/>
    <property type="match status" value="1"/>
</dbReference>
<gene>
    <name evidence="3" type="ORF">A1O7_00427</name>
</gene>
<dbReference type="RefSeq" id="XP_007752658.1">
    <property type="nucleotide sequence ID" value="XM_007754468.1"/>
</dbReference>
<dbReference type="Gene3D" id="3.30.2010.10">
    <property type="entry name" value="Metalloproteases ('zincins'), catalytic domain"/>
    <property type="match status" value="1"/>
</dbReference>
<evidence type="ECO:0000259" key="2">
    <source>
        <dbReference type="PROSITE" id="PS51397"/>
    </source>
</evidence>
<dbReference type="GO" id="GO:0008237">
    <property type="term" value="F:metallopeptidase activity"/>
    <property type="evidence" value="ECO:0007669"/>
    <property type="project" value="TreeGrafter"/>
</dbReference>
<evidence type="ECO:0000313" key="4">
    <source>
        <dbReference type="Proteomes" id="UP000019473"/>
    </source>
</evidence>
<sequence length="587" mass="65045">MPLNTLRLNHQKSSHPNDRIVFIKALPRPPSDQASYEIADTFLRAIAAQCLPLMKKHYLSVTTLEEHEPNREFIGRNFNNGEIIQLVLTTKDGRWVPFNAVQMVMMHELAHNTHMNHGRDFWKTRNVYAEEMKALWAKGYTGEGFWGGGRTLHDMGSVIGNNTLRSDELERLPLCGGTYRSRNRKRRGRSDKPELTWKEKRDRRIEKKFGKNGIALGEDEDKRLSLEVNRKGPIGAKPRVAQSARGRELRAAAALARFDTNKKEVEGMHRAERIKTESSGDEDDYEDLDAGLEDARDVYGRKILDTRGHGMIRVCSDQDDDHETQVHARQELQELNRLDRYFISFQNGQETSAGMRAGMEALARSPGKTGSATPPAPTLRSRSLASDTDRSAQFPRAAAGRQQLRGSSVESAVQSPSPRSGITLRHNDGHQHDSPTKFKQPRNRPCAPVDSKPNNGVSTFTATSSPSAKLKGPRNSSSSSSTPTSTTKPTGGALARESYSTSSPPVSPRSRSRPRSVSMISCPICSLENPSLNATCVACSHVLHPRKDPRSWSCQSEPCIASGAVYLNAGDVRVCGVCGVRRSNVDE</sequence>
<feature type="region of interest" description="Disordered" evidence="1">
    <location>
        <begin position="363"/>
        <end position="514"/>
    </location>
</feature>
<dbReference type="AlphaFoldDB" id="W9WHJ8"/>
<name>W9WHJ8_9EURO</name>